<accession>A0A6P2CCK4</accession>
<proteinExistence type="predicted"/>
<sequence length="87" mass="9447">MLWYVWFALVVLGVVGVIASLDSGDPGGVVFALVWTAGFGYCLHRHQRKVAAAAAGEIAARADREHQAYLPGEQDPRQHHRPQSPLG</sequence>
<dbReference type="EMBL" id="QRCM01000001">
    <property type="protein sequence ID" value="TXG90062.1"/>
    <property type="molecule type" value="Genomic_DNA"/>
</dbReference>
<feature type="compositionally biased region" description="Basic residues" evidence="1">
    <location>
        <begin position="78"/>
        <end position="87"/>
    </location>
</feature>
<dbReference type="AlphaFoldDB" id="A0A6P2CCK4"/>
<reference evidence="3 4" key="1">
    <citation type="submission" date="2018-07" db="EMBL/GenBank/DDBJ databases">
        <title>Genome sequence of Rhodococcus rhodnii ATCC 35071 from Rhodnius prolixus.</title>
        <authorList>
            <person name="Patel V."/>
            <person name="Vogel K.J."/>
        </authorList>
    </citation>
    <scope>NUCLEOTIDE SEQUENCE [LARGE SCALE GENOMIC DNA]</scope>
    <source>
        <strain evidence="3 4">ATCC 35071</strain>
    </source>
</reference>
<protein>
    <submittedName>
        <fullName evidence="3">Uncharacterized protein</fullName>
    </submittedName>
</protein>
<comment type="caution">
    <text evidence="3">The sequence shown here is derived from an EMBL/GenBank/DDBJ whole genome shotgun (WGS) entry which is preliminary data.</text>
</comment>
<organism evidence="3 4">
    <name type="scientific">Rhodococcus rhodnii</name>
    <dbReference type="NCBI Taxonomy" id="38312"/>
    <lineage>
        <taxon>Bacteria</taxon>
        <taxon>Bacillati</taxon>
        <taxon>Actinomycetota</taxon>
        <taxon>Actinomycetes</taxon>
        <taxon>Mycobacteriales</taxon>
        <taxon>Nocardiaceae</taxon>
        <taxon>Rhodococcus</taxon>
    </lineage>
</organism>
<evidence type="ECO:0000256" key="2">
    <source>
        <dbReference type="SAM" id="Phobius"/>
    </source>
</evidence>
<keyword evidence="2" id="KW-1133">Transmembrane helix</keyword>
<dbReference type="Proteomes" id="UP000471120">
    <property type="component" value="Unassembled WGS sequence"/>
</dbReference>
<name>A0A6P2CCK4_9NOCA</name>
<keyword evidence="2" id="KW-0812">Transmembrane</keyword>
<gene>
    <name evidence="3" type="ORF">DW322_07325</name>
</gene>
<feature type="transmembrane region" description="Helical" evidence="2">
    <location>
        <begin position="26"/>
        <end position="43"/>
    </location>
</feature>
<keyword evidence="2" id="KW-0472">Membrane</keyword>
<feature type="region of interest" description="Disordered" evidence="1">
    <location>
        <begin position="66"/>
        <end position="87"/>
    </location>
</feature>
<evidence type="ECO:0000256" key="1">
    <source>
        <dbReference type="SAM" id="MobiDB-lite"/>
    </source>
</evidence>
<evidence type="ECO:0000313" key="4">
    <source>
        <dbReference type="Proteomes" id="UP000471120"/>
    </source>
</evidence>
<evidence type="ECO:0000313" key="3">
    <source>
        <dbReference type="EMBL" id="TXG90062.1"/>
    </source>
</evidence>